<evidence type="ECO:0000256" key="4">
    <source>
        <dbReference type="SAM" id="Coils"/>
    </source>
</evidence>
<comment type="catalytic activity">
    <reaction evidence="1">
        <text>ATP + protein L-histidine = ADP + protein N-phospho-L-histidine.</text>
        <dbReference type="EC" id="2.7.13.3"/>
    </reaction>
</comment>
<evidence type="ECO:0000313" key="6">
    <source>
        <dbReference type="EMBL" id="OXC74872.1"/>
    </source>
</evidence>
<dbReference type="EC" id="2.7.13.3" evidence="2"/>
<protein>
    <recommendedName>
        <fullName evidence="2">histidine kinase</fullName>
        <ecNumber evidence="2">2.7.13.3</ecNumber>
    </recommendedName>
</protein>
<dbReference type="AlphaFoldDB" id="A0A226WUM6"/>
<dbReference type="InterPro" id="IPR005467">
    <property type="entry name" value="His_kinase_dom"/>
</dbReference>
<reference evidence="7" key="1">
    <citation type="submission" date="2017-01" db="EMBL/GenBank/DDBJ databases">
        <title>Genome Analysis of Deinococcus marmoris KOPRI26562.</title>
        <authorList>
            <person name="Kim J.H."/>
            <person name="Oh H.-M."/>
        </authorList>
    </citation>
    <scope>NUCLEOTIDE SEQUENCE [LARGE SCALE GENOMIC DNA]</scope>
    <source>
        <strain evidence="7">PAMC 26633</strain>
    </source>
</reference>
<comment type="caution">
    <text evidence="6">The sequence shown here is derived from an EMBL/GenBank/DDBJ whole genome shotgun (WGS) entry which is preliminary data.</text>
</comment>
<dbReference type="InterPro" id="IPR036890">
    <property type="entry name" value="HATPase_C_sf"/>
</dbReference>
<evidence type="ECO:0000256" key="2">
    <source>
        <dbReference type="ARBA" id="ARBA00012438"/>
    </source>
</evidence>
<dbReference type="SUPFAM" id="SSF55874">
    <property type="entry name" value="ATPase domain of HSP90 chaperone/DNA topoisomerase II/histidine kinase"/>
    <property type="match status" value="1"/>
</dbReference>
<accession>A0A226WUM6</accession>
<keyword evidence="3" id="KW-0597">Phosphoprotein</keyword>
<dbReference type="PRINTS" id="PR00344">
    <property type="entry name" value="BCTRLSENSOR"/>
</dbReference>
<organism evidence="6 7">
    <name type="scientific">Caballeronia sordidicola</name>
    <name type="common">Burkholderia sordidicola</name>
    <dbReference type="NCBI Taxonomy" id="196367"/>
    <lineage>
        <taxon>Bacteria</taxon>
        <taxon>Pseudomonadati</taxon>
        <taxon>Pseudomonadota</taxon>
        <taxon>Betaproteobacteria</taxon>
        <taxon>Burkholderiales</taxon>
        <taxon>Burkholderiaceae</taxon>
        <taxon>Caballeronia</taxon>
    </lineage>
</organism>
<dbReference type="Pfam" id="PF14361">
    <property type="entry name" value="RsbRD_N"/>
    <property type="match status" value="1"/>
</dbReference>
<dbReference type="RefSeq" id="WP_089163706.1">
    <property type="nucleotide sequence ID" value="NZ_MTHB01000200.1"/>
</dbReference>
<dbReference type="SUPFAM" id="SSF47384">
    <property type="entry name" value="Homodimeric domain of signal transducing histidine kinase"/>
    <property type="match status" value="1"/>
</dbReference>
<proteinExistence type="predicted"/>
<dbReference type="InterPro" id="IPR004358">
    <property type="entry name" value="Sig_transdc_His_kin-like_C"/>
</dbReference>
<evidence type="ECO:0000256" key="3">
    <source>
        <dbReference type="ARBA" id="ARBA00022553"/>
    </source>
</evidence>
<gene>
    <name evidence="6" type="ORF">BSU04_29880</name>
</gene>
<dbReference type="InterPro" id="IPR025751">
    <property type="entry name" value="RsbRD_N_dom"/>
</dbReference>
<dbReference type="InterPro" id="IPR036097">
    <property type="entry name" value="HisK_dim/P_sf"/>
</dbReference>
<feature type="domain" description="Histidine kinase" evidence="5">
    <location>
        <begin position="188"/>
        <end position="399"/>
    </location>
</feature>
<evidence type="ECO:0000259" key="5">
    <source>
        <dbReference type="PROSITE" id="PS50109"/>
    </source>
</evidence>
<dbReference type="GO" id="GO:0000155">
    <property type="term" value="F:phosphorelay sensor kinase activity"/>
    <property type="evidence" value="ECO:0007669"/>
    <property type="project" value="InterPro"/>
</dbReference>
<dbReference type="Pfam" id="PF02518">
    <property type="entry name" value="HATPase_c"/>
    <property type="match status" value="1"/>
</dbReference>
<keyword evidence="6" id="KW-0418">Kinase</keyword>
<evidence type="ECO:0000313" key="7">
    <source>
        <dbReference type="Proteomes" id="UP000214720"/>
    </source>
</evidence>
<dbReference type="PANTHER" id="PTHR43547">
    <property type="entry name" value="TWO-COMPONENT HISTIDINE KINASE"/>
    <property type="match status" value="1"/>
</dbReference>
<dbReference type="OrthoDB" id="568844at2"/>
<keyword evidence="6" id="KW-0808">Transferase</keyword>
<dbReference type="EMBL" id="MTHB01000200">
    <property type="protein sequence ID" value="OXC74872.1"/>
    <property type="molecule type" value="Genomic_DNA"/>
</dbReference>
<keyword evidence="4" id="KW-0175">Coiled coil</keyword>
<dbReference type="PANTHER" id="PTHR43547:SF2">
    <property type="entry name" value="HYBRID SIGNAL TRANSDUCTION HISTIDINE KINASE C"/>
    <property type="match status" value="1"/>
</dbReference>
<dbReference type="SMART" id="SM00387">
    <property type="entry name" value="HATPase_c"/>
    <property type="match status" value="1"/>
</dbReference>
<feature type="coiled-coil region" evidence="4">
    <location>
        <begin position="147"/>
        <end position="181"/>
    </location>
</feature>
<dbReference type="Gene3D" id="3.30.565.10">
    <property type="entry name" value="Histidine kinase-like ATPase, C-terminal domain"/>
    <property type="match status" value="1"/>
</dbReference>
<name>A0A226WUM6_CABSO</name>
<dbReference type="eggNOG" id="COG4251">
    <property type="taxonomic scope" value="Bacteria"/>
</dbReference>
<sequence length="403" mass="45791">MTDIKPFRLLANYLRREKDRLVARWMKIVSGDTDVEKSDSLSRIQLADHLPAIFEEICAALEHQDLDVAQVAVESDAREHGQWRWRQGYRLDELVRELDLFRQVLTDAVEAYATADDRFGASDQGKARYVVDEVISYVTLGSIREVLRERDNKIDEYTGQLERANDELRRSKRRIDKLYEMRLQVTRRVTHDLRNFLNIFSNALELAEKVPSKVVTALALANRQVSDMKLLIDEMVDYAVALSSRDPGVLETFELRELYDDLVAAIQPAVEEKGLKFHTTFDPLLKVTTSNRLKIKQIALNLLGNAAKYTATGEVGLFMTTVGDRHFRIRVTDTGIGIADEDRERVFEEFERAAGNDFPGTGLGLAIVRELVTSLGGEIDFRSQEGAGCVFEVLLPIVVRAER</sequence>
<dbReference type="PROSITE" id="PS50109">
    <property type="entry name" value="HIS_KIN"/>
    <property type="match status" value="1"/>
</dbReference>
<dbReference type="InterPro" id="IPR003594">
    <property type="entry name" value="HATPase_dom"/>
</dbReference>
<evidence type="ECO:0000256" key="1">
    <source>
        <dbReference type="ARBA" id="ARBA00000085"/>
    </source>
</evidence>
<dbReference type="Proteomes" id="UP000214720">
    <property type="component" value="Unassembled WGS sequence"/>
</dbReference>
<dbReference type="Gene3D" id="1.10.287.130">
    <property type="match status" value="1"/>
</dbReference>